<dbReference type="FunFam" id="3.90.180.10:FF:000100">
    <property type="entry name" value="Putative cinnamyl alcohol dehydrogenase 6"/>
    <property type="match status" value="1"/>
</dbReference>
<dbReference type="InterPro" id="IPR036291">
    <property type="entry name" value="NAD(P)-bd_dom_sf"/>
</dbReference>
<dbReference type="InterPro" id="IPR047109">
    <property type="entry name" value="CAD-like"/>
</dbReference>
<dbReference type="Gene3D" id="3.90.180.10">
    <property type="entry name" value="Medium-chain alcohol dehydrogenases, catalytic domain"/>
    <property type="match status" value="1"/>
</dbReference>
<dbReference type="GO" id="GO:0046872">
    <property type="term" value="F:metal ion binding"/>
    <property type="evidence" value="ECO:0007669"/>
    <property type="project" value="UniProtKB-KW"/>
</dbReference>
<keyword evidence="2" id="KW-0479">Metal-binding</keyword>
<dbReference type="GO" id="GO:0045551">
    <property type="term" value="F:cinnamyl-alcohol dehydrogenase activity"/>
    <property type="evidence" value="ECO:0000318"/>
    <property type="project" value="GO_Central"/>
</dbReference>
<accession>E0CQY3</accession>
<dbReference type="eggNOG" id="KOG0023">
    <property type="taxonomic scope" value="Eukaryota"/>
</dbReference>
<dbReference type="OMA" id="NANTTME"/>
<feature type="domain" description="Alcohol dehydrogenase-like C-terminal" evidence="5">
    <location>
        <begin position="41"/>
        <end position="116"/>
    </location>
</feature>
<keyword evidence="7" id="KW-1185">Reference proteome</keyword>
<protein>
    <recommendedName>
        <fullName evidence="5">Alcohol dehydrogenase-like C-terminal domain-containing protein</fullName>
    </recommendedName>
</protein>
<dbReference type="OrthoDB" id="1879366at2759"/>
<evidence type="ECO:0000313" key="6">
    <source>
        <dbReference type="EMBL" id="CBI18937.3"/>
    </source>
</evidence>
<comment type="similarity">
    <text evidence="1">Belongs to the zinc-containing alcohol dehydrogenase family.</text>
</comment>
<sequence>MITSLIPHPRLVPKFLSSVSFARALRRTTVIRLCSPTMEFSGMAKKRTLDFILDTASANHSLGNYLELLKVNGTLVVVGAPDKPMELPSFPLIFGKRIIKGSILGGMKETQEMMDVCGQRNIKSDIEVVKTDQINQALDRLSRNDVRYRFVIDIAGKSAKM</sequence>
<evidence type="ECO:0000256" key="4">
    <source>
        <dbReference type="ARBA" id="ARBA00023002"/>
    </source>
</evidence>
<dbReference type="Gene3D" id="3.40.50.720">
    <property type="entry name" value="NAD(P)-binding Rossmann-like Domain"/>
    <property type="match status" value="1"/>
</dbReference>
<reference evidence="7" key="1">
    <citation type="journal article" date="2007" name="Nature">
        <title>The grapevine genome sequence suggests ancestral hexaploidization in major angiosperm phyla.</title>
        <authorList>
            <consortium name="The French-Italian Public Consortium for Grapevine Genome Characterization."/>
            <person name="Jaillon O."/>
            <person name="Aury J.-M."/>
            <person name="Noel B."/>
            <person name="Policriti A."/>
            <person name="Clepet C."/>
            <person name="Casagrande A."/>
            <person name="Choisne N."/>
            <person name="Aubourg S."/>
            <person name="Vitulo N."/>
            <person name="Jubin C."/>
            <person name="Vezzi A."/>
            <person name="Legeai F."/>
            <person name="Hugueney P."/>
            <person name="Dasilva C."/>
            <person name="Horner D."/>
            <person name="Mica E."/>
            <person name="Jublot D."/>
            <person name="Poulain J."/>
            <person name="Bruyere C."/>
            <person name="Billault A."/>
            <person name="Segurens B."/>
            <person name="Gouyvenoux M."/>
            <person name="Ugarte E."/>
            <person name="Cattonaro F."/>
            <person name="Anthouard V."/>
            <person name="Vico V."/>
            <person name="Del Fabbro C."/>
            <person name="Alaux M."/>
            <person name="Di Gaspero G."/>
            <person name="Dumas V."/>
            <person name="Felice N."/>
            <person name="Paillard S."/>
            <person name="Juman I."/>
            <person name="Moroldo M."/>
            <person name="Scalabrin S."/>
            <person name="Canaguier A."/>
            <person name="Le Clainche I."/>
            <person name="Malacrida G."/>
            <person name="Durand E."/>
            <person name="Pesole G."/>
            <person name="Laucou V."/>
            <person name="Chatelet P."/>
            <person name="Merdinoglu D."/>
            <person name="Delledonne M."/>
            <person name="Pezzotti M."/>
            <person name="Lecharny A."/>
            <person name="Scarpelli C."/>
            <person name="Artiguenave F."/>
            <person name="Pe M.E."/>
            <person name="Valle G."/>
            <person name="Morgante M."/>
            <person name="Caboche M."/>
            <person name="Adam-Blondon A.-F."/>
            <person name="Weissenbach J."/>
            <person name="Quetier F."/>
            <person name="Wincker P."/>
        </authorList>
    </citation>
    <scope>NUCLEOTIDE SEQUENCE [LARGE SCALE GENOMIC DNA]</scope>
    <source>
        <strain evidence="7">cv. Pinot noir / PN40024</strain>
    </source>
</reference>
<evidence type="ECO:0000256" key="2">
    <source>
        <dbReference type="ARBA" id="ARBA00022723"/>
    </source>
</evidence>
<keyword evidence="3" id="KW-0862">Zinc</keyword>
<dbReference type="PaxDb" id="29760-VIT_18s0001g01160.t01"/>
<dbReference type="FunFam" id="3.40.50.720:FF:001451">
    <property type="entry name" value="Putative cinnamyl alcohol dehydrogenase 6"/>
    <property type="match status" value="1"/>
</dbReference>
<evidence type="ECO:0000259" key="5">
    <source>
        <dbReference type="Pfam" id="PF00107"/>
    </source>
</evidence>
<evidence type="ECO:0000256" key="3">
    <source>
        <dbReference type="ARBA" id="ARBA00022833"/>
    </source>
</evidence>
<name>E0CQY3_VITVI</name>
<dbReference type="STRING" id="29760.E0CQY3"/>
<dbReference type="InterPro" id="IPR013149">
    <property type="entry name" value="ADH-like_C"/>
</dbReference>
<dbReference type="Pfam" id="PF00107">
    <property type="entry name" value="ADH_zinc_N"/>
    <property type="match status" value="1"/>
</dbReference>
<dbReference type="InParanoid" id="E0CQY3"/>
<keyword evidence="4" id="KW-0560">Oxidoreductase</keyword>
<evidence type="ECO:0000256" key="1">
    <source>
        <dbReference type="ARBA" id="ARBA00008072"/>
    </source>
</evidence>
<gene>
    <name evidence="6" type="ordered locus">VIT_18s0001g01160</name>
</gene>
<organism evidence="6 7">
    <name type="scientific">Vitis vinifera</name>
    <name type="common">Grape</name>
    <dbReference type="NCBI Taxonomy" id="29760"/>
    <lineage>
        <taxon>Eukaryota</taxon>
        <taxon>Viridiplantae</taxon>
        <taxon>Streptophyta</taxon>
        <taxon>Embryophyta</taxon>
        <taxon>Tracheophyta</taxon>
        <taxon>Spermatophyta</taxon>
        <taxon>Magnoliopsida</taxon>
        <taxon>eudicotyledons</taxon>
        <taxon>Gunneridae</taxon>
        <taxon>Pentapetalae</taxon>
        <taxon>rosids</taxon>
        <taxon>Vitales</taxon>
        <taxon>Vitaceae</taxon>
        <taxon>Viteae</taxon>
        <taxon>Vitis</taxon>
    </lineage>
</organism>
<dbReference type="SUPFAM" id="SSF51735">
    <property type="entry name" value="NAD(P)-binding Rossmann-fold domains"/>
    <property type="match status" value="1"/>
</dbReference>
<dbReference type="Proteomes" id="UP000009183">
    <property type="component" value="Chromosome 18"/>
</dbReference>
<dbReference type="AlphaFoldDB" id="E0CQY3"/>
<dbReference type="PANTHER" id="PTHR42683">
    <property type="entry name" value="ALDEHYDE REDUCTASE"/>
    <property type="match status" value="1"/>
</dbReference>
<evidence type="ECO:0000313" key="7">
    <source>
        <dbReference type="Proteomes" id="UP000009183"/>
    </source>
</evidence>
<dbReference type="GO" id="GO:0009809">
    <property type="term" value="P:lignin biosynthetic process"/>
    <property type="evidence" value="ECO:0000318"/>
    <property type="project" value="GO_Central"/>
</dbReference>
<dbReference type="EMBL" id="FN595227">
    <property type="protein sequence ID" value="CBI18937.3"/>
    <property type="molecule type" value="Genomic_DNA"/>
</dbReference>
<proteinExistence type="inferred from homology"/>
<dbReference type="HOGENOM" id="CLU_026673_27_0_1"/>